<feature type="compositionally biased region" description="Acidic residues" evidence="1">
    <location>
        <begin position="542"/>
        <end position="559"/>
    </location>
</feature>
<organism evidence="4 5">
    <name type="scientific">Janibacter indicus</name>
    <dbReference type="NCBI Taxonomy" id="857417"/>
    <lineage>
        <taxon>Bacteria</taxon>
        <taxon>Bacillati</taxon>
        <taxon>Actinomycetota</taxon>
        <taxon>Actinomycetes</taxon>
        <taxon>Micrococcales</taxon>
        <taxon>Intrasporangiaceae</taxon>
        <taxon>Janibacter</taxon>
    </lineage>
</organism>
<dbReference type="RefSeq" id="WP_083545982.1">
    <property type="nucleotide sequence ID" value="NZ_CP013290.1"/>
</dbReference>
<dbReference type="InterPro" id="IPR011048">
    <property type="entry name" value="Haem_d1_sf"/>
</dbReference>
<evidence type="ECO:0000256" key="2">
    <source>
        <dbReference type="SAM" id="SignalP"/>
    </source>
</evidence>
<reference evidence="4 5" key="1">
    <citation type="submission" date="2015-11" db="EMBL/GenBank/DDBJ databases">
        <authorList>
            <person name="Zhang Y."/>
            <person name="Guo Z."/>
        </authorList>
    </citation>
    <scope>NUCLEOTIDE SEQUENCE [LARGE SCALE GENOMIC DNA]</scope>
    <source>
        <strain evidence="4 5">YFY001</strain>
    </source>
</reference>
<dbReference type="KEGG" id="jte:ASJ30_02650"/>
<feature type="region of interest" description="Disordered" evidence="1">
    <location>
        <begin position="528"/>
        <end position="586"/>
    </location>
</feature>
<proteinExistence type="predicted"/>
<dbReference type="Proteomes" id="UP000182938">
    <property type="component" value="Chromosome"/>
</dbReference>
<dbReference type="InterPro" id="IPR015943">
    <property type="entry name" value="WD40/YVTN_repeat-like_dom_sf"/>
</dbReference>
<dbReference type="AlphaFoldDB" id="A0A1L3MDT9"/>
<feature type="region of interest" description="Disordered" evidence="1">
    <location>
        <begin position="410"/>
        <end position="437"/>
    </location>
</feature>
<dbReference type="InterPro" id="IPR055188">
    <property type="entry name" value="Choice_anch_I"/>
</dbReference>
<feature type="compositionally biased region" description="Basic and acidic residues" evidence="1">
    <location>
        <begin position="410"/>
        <end position="433"/>
    </location>
</feature>
<dbReference type="Pfam" id="PF22494">
    <property type="entry name" value="choice_anch_I"/>
    <property type="match status" value="1"/>
</dbReference>
<dbReference type="PANTHER" id="PTHR46928:SF1">
    <property type="entry name" value="MESENCHYME-SPECIFIC CELL SURFACE GLYCOPROTEIN"/>
    <property type="match status" value="1"/>
</dbReference>
<evidence type="ECO:0000259" key="3">
    <source>
        <dbReference type="Pfam" id="PF22494"/>
    </source>
</evidence>
<feature type="signal peptide" evidence="2">
    <location>
        <begin position="1"/>
        <end position="32"/>
    </location>
</feature>
<feature type="domain" description="Choice-of-anchor I" evidence="3">
    <location>
        <begin position="53"/>
        <end position="526"/>
    </location>
</feature>
<keyword evidence="2" id="KW-0732">Signal</keyword>
<feature type="chain" id="PRO_5012837628" evidence="2">
    <location>
        <begin position="33"/>
        <end position="586"/>
    </location>
</feature>
<dbReference type="PANTHER" id="PTHR46928">
    <property type="entry name" value="MESENCHYME-SPECIFIC CELL SURFACE GLYCOPROTEIN"/>
    <property type="match status" value="1"/>
</dbReference>
<dbReference type="EMBL" id="CP013290">
    <property type="protein sequence ID" value="APH00561.1"/>
    <property type="molecule type" value="Genomic_DNA"/>
</dbReference>
<gene>
    <name evidence="4" type="ORF">ASJ30_02650</name>
</gene>
<evidence type="ECO:0000313" key="5">
    <source>
        <dbReference type="Proteomes" id="UP000182938"/>
    </source>
</evidence>
<protein>
    <submittedName>
        <fullName evidence="4">Alkaline phosphatase</fullName>
    </submittedName>
</protein>
<evidence type="ECO:0000313" key="4">
    <source>
        <dbReference type="EMBL" id="APH00561.1"/>
    </source>
</evidence>
<keyword evidence="5" id="KW-1185">Reference proteome</keyword>
<dbReference type="Gene3D" id="2.130.10.10">
    <property type="entry name" value="YVTN repeat-like/Quinoprotein amine dehydrogenase"/>
    <property type="match status" value="2"/>
</dbReference>
<name>A0A1L3MDT9_9MICO</name>
<accession>A0A1L3MDT9</accession>
<evidence type="ECO:0000256" key="1">
    <source>
        <dbReference type="SAM" id="MobiDB-lite"/>
    </source>
</evidence>
<dbReference type="SUPFAM" id="SSF51004">
    <property type="entry name" value="C-terminal (heme d1) domain of cytochrome cd1-nitrite reductase"/>
    <property type="match status" value="1"/>
</dbReference>
<sequence length="586" mass="60871">MTVPLPRPRTAALALVMSTALVAPFGASLASAAPGDDVTLTPLGTFSTGAFDEGASEIVAHDPQTQRAFVVNAQAGTVDVLDIADPSDPTKVGTLDTPGANSVDVHDGLVVVAEQADTRTDAGTVSFFDAETLTTERTVTVGSLPDMVTFTPDGRRVVVANEGEPEGYCAGQVDPEGSISVIDVSKGVARAKVRTADFTSFNGRAKKLEAAGVRLFGPHATVAQDLEPEYVATSADGRTAWVTLQEANSVAVVDLQAARVTKIVPLGLKDHSAEGQGIDASDKDDAIAIDSHPVKGMYMPDGAVAYSAGDGAEYVVTANEGDAREYDCFAEEERVKDLDLDPTAFPDAEAVQADESLGRLTVTTTSPRSDEGYTELHSFGGRSVSILGADGSQVWDSGDALEQLVAERDPEHFNSGHDDNDSFDSRSDAKGPEPEGLDIGTIGGSSYAFVGLERDSGLAVVDVTDPTGAEIVGYAKNRDFSGDPEAGTAGDLGPEGVHFIPAADSPTGEPLLLVGNEVSGTTTIWQVDAPGALPEPTQPTDPTDEPTDPTDEPTADSTDEPTSRPTDDGDDTDEPVRGPVVETDLL</sequence>
<dbReference type="NCBIfam" id="NF038117">
    <property type="entry name" value="choice_anch_I"/>
    <property type="match status" value="1"/>
</dbReference>
<dbReference type="InterPro" id="IPR052956">
    <property type="entry name" value="Mesenchyme-surface_protein"/>
</dbReference>
<feature type="region of interest" description="Disordered" evidence="1">
    <location>
        <begin position="475"/>
        <end position="510"/>
    </location>
</feature>